<dbReference type="Proteomes" id="UP000774617">
    <property type="component" value="Unassembled WGS sequence"/>
</dbReference>
<evidence type="ECO:0000313" key="3">
    <source>
        <dbReference type="Proteomes" id="UP000774617"/>
    </source>
</evidence>
<organism evidence="2 3">
    <name type="scientific">Macrophomina phaseolina</name>
    <dbReference type="NCBI Taxonomy" id="35725"/>
    <lineage>
        <taxon>Eukaryota</taxon>
        <taxon>Fungi</taxon>
        <taxon>Dikarya</taxon>
        <taxon>Ascomycota</taxon>
        <taxon>Pezizomycotina</taxon>
        <taxon>Dothideomycetes</taxon>
        <taxon>Dothideomycetes incertae sedis</taxon>
        <taxon>Botryosphaeriales</taxon>
        <taxon>Botryosphaeriaceae</taxon>
        <taxon>Macrophomina</taxon>
    </lineage>
</organism>
<name>A0ABQ8GBA4_9PEZI</name>
<feature type="transmembrane region" description="Helical" evidence="1">
    <location>
        <begin position="41"/>
        <end position="62"/>
    </location>
</feature>
<sequence>MNELAALLLTALYYTLFLPVHTLFRGLALVLSPVYYGLQFVLLPFIYLAHIVWRILVLPFVLLAKLETLYVYLGVAGIIGVFAGGVLYFSFSLLKSTFNLDSYDDVYGVTAAEYRAARRKRKAEESYAEAPILVGHGRPKDLRFLKPRDVLVQTILEEDDSDY</sequence>
<proteinExistence type="predicted"/>
<gene>
    <name evidence="2" type="ORF">B0J12DRAFT_739956</name>
</gene>
<evidence type="ECO:0000313" key="2">
    <source>
        <dbReference type="EMBL" id="KAH7051001.1"/>
    </source>
</evidence>
<keyword evidence="3" id="KW-1185">Reference proteome</keyword>
<dbReference type="EMBL" id="JAGTJR010000012">
    <property type="protein sequence ID" value="KAH7051001.1"/>
    <property type="molecule type" value="Genomic_DNA"/>
</dbReference>
<feature type="transmembrane region" description="Helical" evidence="1">
    <location>
        <begin position="69"/>
        <end position="91"/>
    </location>
</feature>
<keyword evidence="1" id="KW-0472">Membrane</keyword>
<comment type="caution">
    <text evidence="2">The sequence shown here is derived from an EMBL/GenBank/DDBJ whole genome shotgun (WGS) entry which is preliminary data.</text>
</comment>
<reference evidence="2 3" key="1">
    <citation type="journal article" date="2021" name="Nat. Commun.">
        <title>Genetic determinants of endophytism in the Arabidopsis root mycobiome.</title>
        <authorList>
            <person name="Mesny F."/>
            <person name="Miyauchi S."/>
            <person name="Thiergart T."/>
            <person name="Pickel B."/>
            <person name="Atanasova L."/>
            <person name="Karlsson M."/>
            <person name="Huettel B."/>
            <person name="Barry K.W."/>
            <person name="Haridas S."/>
            <person name="Chen C."/>
            <person name="Bauer D."/>
            <person name="Andreopoulos W."/>
            <person name="Pangilinan J."/>
            <person name="LaButti K."/>
            <person name="Riley R."/>
            <person name="Lipzen A."/>
            <person name="Clum A."/>
            <person name="Drula E."/>
            <person name="Henrissat B."/>
            <person name="Kohler A."/>
            <person name="Grigoriev I.V."/>
            <person name="Martin F.M."/>
            <person name="Hacquard S."/>
        </authorList>
    </citation>
    <scope>NUCLEOTIDE SEQUENCE [LARGE SCALE GENOMIC DNA]</scope>
    <source>
        <strain evidence="2 3">MPI-SDFR-AT-0080</strain>
    </source>
</reference>
<evidence type="ECO:0000256" key="1">
    <source>
        <dbReference type="SAM" id="Phobius"/>
    </source>
</evidence>
<keyword evidence="1" id="KW-1133">Transmembrane helix</keyword>
<protein>
    <submittedName>
        <fullName evidence="2">Uncharacterized protein</fullName>
    </submittedName>
</protein>
<accession>A0ABQ8GBA4</accession>
<keyword evidence="1" id="KW-0812">Transmembrane</keyword>